<proteinExistence type="predicted"/>
<evidence type="ECO:0000313" key="2">
    <source>
        <dbReference type="EMBL" id="SHJ55521.1"/>
    </source>
</evidence>
<dbReference type="Proteomes" id="UP000184452">
    <property type="component" value="Unassembled WGS sequence"/>
</dbReference>
<dbReference type="OrthoDB" id="3431194at2"/>
<protein>
    <submittedName>
        <fullName evidence="2">Uncharacterized protein</fullName>
    </submittedName>
</protein>
<reference evidence="2 3" key="1">
    <citation type="submission" date="2016-11" db="EMBL/GenBank/DDBJ databases">
        <authorList>
            <person name="Jaros S."/>
            <person name="Januszkiewicz K."/>
            <person name="Wedrychowicz H."/>
        </authorList>
    </citation>
    <scope>NUCLEOTIDE SEQUENCE [LARGE SCALE GENOMIC DNA]</scope>
    <source>
        <strain evidence="2 3">CGMCC 4.5723</strain>
    </source>
</reference>
<evidence type="ECO:0000313" key="3">
    <source>
        <dbReference type="Proteomes" id="UP000184452"/>
    </source>
</evidence>
<dbReference type="STRING" id="758803.SAMN05421803_10787"/>
<dbReference type="RefSeq" id="WP_073379733.1">
    <property type="nucleotide sequence ID" value="NZ_FQZK01000007.1"/>
</dbReference>
<feature type="region of interest" description="Disordered" evidence="1">
    <location>
        <begin position="1"/>
        <end position="61"/>
    </location>
</feature>
<keyword evidence="3" id="KW-1185">Reference proteome</keyword>
<feature type="compositionally biased region" description="Pro residues" evidence="1">
    <location>
        <begin position="23"/>
        <end position="44"/>
    </location>
</feature>
<dbReference type="AlphaFoldDB" id="A0A1M6K975"/>
<feature type="compositionally biased region" description="Basic and acidic residues" evidence="1">
    <location>
        <begin position="1"/>
        <end position="10"/>
    </location>
</feature>
<dbReference type="EMBL" id="FQZK01000007">
    <property type="protein sequence ID" value="SHJ55521.1"/>
    <property type="molecule type" value="Genomic_DNA"/>
</dbReference>
<organism evidence="2 3">
    <name type="scientific">Nocardiopsis flavescens</name>
    <dbReference type="NCBI Taxonomy" id="758803"/>
    <lineage>
        <taxon>Bacteria</taxon>
        <taxon>Bacillati</taxon>
        <taxon>Actinomycetota</taxon>
        <taxon>Actinomycetes</taxon>
        <taxon>Streptosporangiales</taxon>
        <taxon>Nocardiopsidaceae</taxon>
        <taxon>Nocardiopsis</taxon>
    </lineage>
</organism>
<sequence length="277" mass="28720">MTHPPDDRSFPGRPGGPAFPGAPGTPAPSGAPGPPAVAGPPPGPGTGRPGGPHPPRRPGRVRAVAAASTAAALAAGLLGFAVWENTAGRPYTALPPCRDLLPSEALDTAPGTDAVPAGGGYVPVEEQEWLAQDPGLAGTGYLGMLSCSLKDPDTVLVVEVSVSLYDHGLYRESFEEEAADLAGRLEDWEQGRDTEAGDRVVFEPSGVGDAGATVLFAADPAVQVLPRSGTSVFQDVNTHTHIGFSLPSDWEDGRTAEFMNEFADTLQRRLARTAERL</sequence>
<evidence type="ECO:0000256" key="1">
    <source>
        <dbReference type="SAM" id="MobiDB-lite"/>
    </source>
</evidence>
<name>A0A1M6K975_9ACTN</name>
<gene>
    <name evidence="2" type="ORF">SAMN05421803_10787</name>
</gene>
<accession>A0A1M6K975</accession>